<evidence type="ECO:0000313" key="3">
    <source>
        <dbReference type="Proteomes" id="UP001204746"/>
    </source>
</evidence>
<protein>
    <submittedName>
        <fullName evidence="2">AMP-binding protein</fullName>
    </submittedName>
</protein>
<dbReference type="InterPro" id="IPR020459">
    <property type="entry name" value="AMP-binding"/>
</dbReference>
<dbReference type="EMBL" id="JANIAA010000193">
    <property type="protein sequence ID" value="MCQ8195631.1"/>
    <property type="molecule type" value="Genomic_DNA"/>
</dbReference>
<dbReference type="PANTHER" id="PTHR45527:SF14">
    <property type="entry name" value="PLIPASTATIN SYNTHASE SUBUNIT B"/>
    <property type="match status" value="1"/>
</dbReference>
<dbReference type="PRINTS" id="PR00154">
    <property type="entry name" value="AMPBINDING"/>
</dbReference>
<dbReference type="Gene3D" id="3.40.50.980">
    <property type="match status" value="2"/>
</dbReference>
<dbReference type="Proteomes" id="UP001204746">
    <property type="component" value="Unassembled WGS sequence"/>
</dbReference>
<proteinExistence type="predicted"/>
<feature type="non-terminal residue" evidence="2">
    <location>
        <position position="1"/>
    </location>
</feature>
<feature type="non-terminal residue" evidence="2">
    <location>
        <position position="253"/>
    </location>
</feature>
<keyword evidence="3" id="KW-1185">Reference proteome</keyword>
<dbReference type="PROSITE" id="PS00455">
    <property type="entry name" value="AMP_BINDING"/>
    <property type="match status" value="1"/>
</dbReference>
<accession>A0ABT1VGF3</accession>
<dbReference type="Pfam" id="PF00501">
    <property type="entry name" value="AMP-binding"/>
    <property type="match status" value="1"/>
</dbReference>
<dbReference type="InterPro" id="IPR000873">
    <property type="entry name" value="AMP-dep_synth/lig_dom"/>
</dbReference>
<gene>
    <name evidence="2" type="ORF">NP777_47015</name>
</gene>
<dbReference type="SUPFAM" id="SSF56801">
    <property type="entry name" value="Acetyl-CoA synthetase-like"/>
    <property type="match status" value="1"/>
</dbReference>
<comment type="caution">
    <text evidence="2">The sequence shown here is derived from an EMBL/GenBank/DDBJ whole genome shotgun (WGS) entry which is preliminary data.</text>
</comment>
<name>A0ABT1VGF3_9ACTN</name>
<evidence type="ECO:0000259" key="1">
    <source>
        <dbReference type="Pfam" id="PF00501"/>
    </source>
</evidence>
<feature type="domain" description="AMP-dependent synthetase/ligase" evidence="1">
    <location>
        <begin position="1"/>
        <end position="250"/>
    </location>
</feature>
<dbReference type="PANTHER" id="PTHR45527">
    <property type="entry name" value="NONRIBOSOMAL PEPTIDE SYNTHETASE"/>
    <property type="match status" value="1"/>
</dbReference>
<dbReference type="RefSeq" id="WP_256656344.1">
    <property type="nucleotide sequence ID" value="NZ_JANIAA010000193.1"/>
</dbReference>
<dbReference type="InterPro" id="IPR020845">
    <property type="entry name" value="AMP-binding_CS"/>
</dbReference>
<sequence length="253" mass="27119">RANRLARLLVARGVGVEDRVGLVLPRSVDLVVGVLAVLKAGAVYVPVDPGYPADRVAYVWEDAGPSLVVAGVGVGVGVPAGVPLVVLDDAGVMAELAALDGSDVGIRVSPEAAAYIIYTSGSTGRPKGVVVPHGNVVRLFEATDHWFGFGPGDVWTLFHSFAFDFSVWELWGALLWGGRLVVVPFEVSRSPGEFLRLLVDEGVTVLNQTPSAFYQLMQADREAPEIGARLGLRWVVFGGEALDVWRLEEWFGR</sequence>
<organism evidence="2 3">
    <name type="scientific">Streptomyces rugosispiralis</name>
    <dbReference type="NCBI Taxonomy" id="2967341"/>
    <lineage>
        <taxon>Bacteria</taxon>
        <taxon>Bacillati</taxon>
        <taxon>Actinomycetota</taxon>
        <taxon>Actinomycetes</taxon>
        <taxon>Kitasatosporales</taxon>
        <taxon>Streptomycetaceae</taxon>
        <taxon>Streptomyces</taxon>
    </lineage>
</organism>
<evidence type="ECO:0000313" key="2">
    <source>
        <dbReference type="EMBL" id="MCQ8195631.1"/>
    </source>
</evidence>
<reference evidence="2 3" key="1">
    <citation type="submission" date="2022-07" db="EMBL/GenBank/DDBJ databases">
        <authorList>
            <person name="Phongsopitanun W."/>
            <person name="Tanasupawat S."/>
        </authorList>
    </citation>
    <scope>NUCLEOTIDE SEQUENCE [LARGE SCALE GENOMIC DNA]</scope>
    <source>
        <strain evidence="2 3">RCU-064</strain>
    </source>
</reference>